<dbReference type="Pfam" id="PF00015">
    <property type="entry name" value="MCPsignal"/>
    <property type="match status" value="1"/>
</dbReference>
<dbReference type="RefSeq" id="WP_379873971.1">
    <property type="nucleotide sequence ID" value="NZ_JBHUIP010000001.1"/>
</dbReference>
<gene>
    <name evidence="8" type="ORF">ACFSM5_00480</name>
</gene>
<dbReference type="EMBL" id="JBHUIP010000001">
    <property type="protein sequence ID" value="MFD2261341.1"/>
    <property type="molecule type" value="Genomic_DNA"/>
</dbReference>
<comment type="caution">
    <text evidence="8">The sequence shown here is derived from an EMBL/GenBank/DDBJ whole genome shotgun (WGS) entry which is preliminary data.</text>
</comment>
<evidence type="ECO:0000256" key="1">
    <source>
        <dbReference type="ARBA" id="ARBA00023224"/>
    </source>
</evidence>
<dbReference type="Gene3D" id="1.10.287.950">
    <property type="entry name" value="Methyl-accepting chemotaxis protein"/>
    <property type="match status" value="1"/>
</dbReference>
<reference evidence="9" key="1">
    <citation type="journal article" date="2019" name="Int. J. Syst. Evol. Microbiol.">
        <title>The Global Catalogue of Microorganisms (GCM) 10K type strain sequencing project: providing services to taxonomists for standard genome sequencing and annotation.</title>
        <authorList>
            <consortium name="The Broad Institute Genomics Platform"/>
            <consortium name="The Broad Institute Genome Sequencing Center for Infectious Disease"/>
            <person name="Wu L."/>
            <person name="Ma J."/>
        </authorList>
    </citation>
    <scope>NUCLEOTIDE SEQUENCE [LARGE SCALE GENOMIC DNA]</scope>
    <source>
        <strain evidence="9">CGMCC 1.19062</strain>
    </source>
</reference>
<organism evidence="8 9">
    <name type="scientific">Lacibacterium aquatile</name>
    <dbReference type="NCBI Taxonomy" id="1168082"/>
    <lineage>
        <taxon>Bacteria</taxon>
        <taxon>Pseudomonadati</taxon>
        <taxon>Pseudomonadota</taxon>
        <taxon>Alphaproteobacteria</taxon>
        <taxon>Rhodospirillales</taxon>
        <taxon>Rhodospirillaceae</taxon>
    </lineage>
</organism>
<evidence type="ECO:0000256" key="2">
    <source>
        <dbReference type="ARBA" id="ARBA00029447"/>
    </source>
</evidence>
<accession>A0ABW5DLJ3</accession>
<evidence type="ECO:0000313" key="9">
    <source>
        <dbReference type="Proteomes" id="UP001597295"/>
    </source>
</evidence>
<keyword evidence="9" id="KW-1185">Reference proteome</keyword>
<comment type="similarity">
    <text evidence="2">Belongs to the methyl-accepting chemotaxis (MCP) protein family.</text>
</comment>
<protein>
    <submittedName>
        <fullName evidence="8">Methyl-accepting chemotaxis protein</fullName>
    </submittedName>
</protein>
<feature type="transmembrane region" description="Helical" evidence="5">
    <location>
        <begin position="185"/>
        <end position="202"/>
    </location>
</feature>
<feature type="domain" description="Methyl-accepting transducer" evidence="6">
    <location>
        <begin position="291"/>
        <end position="520"/>
    </location>
</feature>
<dbReference type="SUPFAM" id="SSF58104">
    <property type="entry name" value="Methyl-accepting chemotaxis protein (MCP) signaling domain"/>
    <property type="match status" value="1"/>
</dbReference>
<dbReference type="PANTHER" id="PTHR32089">
    <property type="entry name" value="METHYL-ACCEPTING CHEMOTAXIS PROTEIN MCPB"/>
    <property type="match status" value="1"/>
</dbReference>
<dbReference type="Gene3D" id="6.10.340.10">
    <property type="match status" value="1"/>
</dbReference>
<keyword evidence="4" id="KW-0175">Coiled coil</keyword>
<evidence type="ECO:0000256" key="4">
    <source>
        <dbReference type="SAM" id="Coils"/>
    </source>
</evidence>
<dbReference type="InterPro" id="IPR004089">
    <property type="entry name" value="MCPsignal_dom"/>
</dbReference>
<dbReference type="PROSITE" id="PS50885">
    <property type="entry name" value="HAMP"/>
    <property type="match status" value="1"/>
</dbReference>
<evidence type="ECO:0000259" key="6">
    <source>
        <dbReference type="PROSITE" id="PS50111"/>
    </source>
</evidence>
<dbReference type="InterPro" id="IPR004090">
    <property type="entry name" value="Chemotax_Me-accpt_rcpt"/>
</dbReference>
<keyword evidence="5" id="KW-1133">Transmembrane helix</keyword>
<dbReference type="PANTHER" id="PTHR32089:SF112">
    <property type="entry name" value="LYSOZYME-LIKE PROTEIN-RELATED"/>
    <property type="match status" value="1"/>
</dbReference>
<dbReference type="PRINTS" id="PR00260">
    <property type="entry name" value="CHEMTRNSDUCR"/>
</dbReference>
<proteinExistence type="inferred from homology"/>
<dbReference type="InterPro" id="IPR003660">
    <property type="entry name" value="HAMP_dom"/>
</dbReference>
<keyword evidence="5" id="KW-0472">Membrane</keyword>
<evidence type="ECO:0000259" key="7">
    <source>
        <dbReference type="PROSITE" id="PS50885"/>
    </source>
</evidence>
<feature type="coiled-coil region" evidence="4">
    <location>
        <begin position="248"/>
        <end position="275"/>
    </location>
</feature>
<dbReference type="SMART" id="SM00304">
    <property type="entry name" value="HAMP"/>
    <property type="match status" value="1"/>
</dbReference>
<dbReference type="Pfam" id="PF00672">
    <property type="entry name" value="HAMP"/>
    <property type="match status" value="1"/>
</dbReference>
<dbReference type="Proteomes" id="UP001597295">
    <property type="component" value="Unassembled WGS sequence"/>
</dbReference>
<evidence type="ECO:0000256" key="3">
    <source>
        <dbReference type="PROSITE-ProRule" id="PRU00284"/>
    </source>
</evidence>
<dbReference type="SMART" id="SM00283">
    <property type="entry name" value="MA"/>
    <property type="match status" value="1"/>
</dbReference>
<keyword evidence="5" id="KW-0812">Transmembrane</keyword>
<feature type="domain" description="HAMP" evidence="7">
    <location>
        <begin position="204"/>
        <end position="257"/>
    </location>
</feature>
<name>A0ABW5DLJ3_9PROT</name>
<sequence>MRLTIQAKLAGIGFVIAVGLTVISVGNYIVNDILEAKADDATAKSERLRQLDSMRRDTLNVVLAAMDSIVDKDDGRIQGERLTIMRQGSDELKQAAAKLPLDQTAMTALIGDIDRLRVATVTDLPKAISSGAPDATFEEIDDQIDAVGSAIDQKLEAVYNTLSTQVEAAIQEQRDGSNLAGTTTIVIYGVAMVIILGGLYLISRSIVRPLHGLTKVTGHLAHGDLSEDVPATERVDEIGELARAVAVFKQHAVERVALESEAAEARQQSELERRRVANELAGDVESRVRTLVDRISGEITAVHQAANKMAETAEQSNRQSRVVASATAQTTESVQTVASATEQLSESSQEIGRQVTIAAEVSTNAVAQVAEATSVVDTLSQAADRIGDVVKLITDIASQTNLLALNATIEAARAGDVGKGFAVVAGEVKNLATQTAKATDEIAAQVADLRANAERAVEAIQSVGRTVETVSSNATAIAAAVEEQSATILDVTRNTSQAAAATQEISSTIENVASGAEIVLGSAQGVERSAKGLVNDAAALEGEVNRLISDIRA</sequence>
<keyword evidence="1 3" id="KW-0807">Transducer</keyword>
<dbReference type="PROSITE" id="PS50111">
    <property type="entry name" value="CHEMOTAXIS_TRANSDUC_2"/>
    <property type="match status" value="1"/>
</dbReference>
<dbReference type="CDD" id="cd06225">
    <property type="entry name" value="HAMP"/>
    <property type="match status" value="1"/>
</dbReference>
<evidence type="ECO:0000313" key="8">
    <source>
        <dbReference type="EMBL" id="MFD2261341.1"/>
    </source>
</evidence>
<feature type="transmembrane region" description="Helical" evidence="5">
    <location>
        <begin position="12"/>
        <end position="30"/>
    </location>
</feature>
<evidence type="ECO:0000256" key="5">
    <source>
        <dbReference type="SAM" id="Phobius"/>
    </source>
</evidence>